<gene>
    <name evidence="1" type="ORF">ATJ78_1829</name>
</gene>
<evidence type="ECO:0000313" key="1">
    <source>
        <dbReference type="EMBL" id="PFG30887.1"/>
    </source>
</evidence>
<protein>
    <recommendedName>
        <fullName evidence="3">Phosphotransferase family enzyme</fullName>
    </recommendedName>
</protein>
<evidence type="ECO:0008006" key="3">
    <source>
        <dbReference type="Google" id="ProtNLM"/>
    </source>
</evidence>
<dbReference type="Gene3D" id="3.90.1200.10">
    <property type="match status" value="1"/>
</dbReference>
<proteinExistence type="predicted"/>
<dbReference type="InterPro" id="IPR011009">
    <property type="entry name" value="Kinase-like_dom_sf"/>
</dbReference>
<dbReference type="Proteomes" id="UP000221369">
    <property type="component" value="Unassembled WGS sequence"/>
</dbReference>
<dbReference type="SUPFAM" id="SSF56112">
    <property type="entry name" value="Protein kinase-like (PK-like)"/>
    <property type="match status" value="1"/>
</dbReference>
<dbReference type="RefSeq" id="WP_098407298.1">
    <property type="nucleotide sequence ID" value="NZ_PDJE01000001.1"/>
</dbReference>
<accession>A0A2A9DVS0</accession>
<reference evidence="1 2" key="1">
    <citation type="submission" date="2017-10" db="EMBL/GenBank/DDBJ databases">
        <title>Sequencing the genomes of 1000 actinobacteria strains.</title>
        <authorList>
            <person name="Klenk H.-P."/>
        </authorList>
    </citation>
    <scope>NUCLEOTIDE SEQUENCE [LARGE SCALE GENOMIC DNA]</scope>
    <source>
        <strain evidence="1 2">DSM 21798</strain>
    </source>
</reference>
<organism evidence="1 2">
    <name type="scientific">Paramicrobacterium agarici</name>
    <dbReference type="NCBI Taxonomy" id="630514"/>
    <lineage>
        <taxon>Bacteria</taxon>
        <taxon>Bacillati</taxon>
        <taxon>Actinomycetota</taxon>
        <taxon>Actinomycetes</taxon>
        <taxon>Micrococcales</taxon>
        <taxon>Microbacteriaceae</taxon>
        <taxon>Paramicrobacterium</taxon>
    </lineage>
</organism>
<comment type="caution">
    <text evidence="1">The sequence shown here is derived from an EMBL/GenBank/DDBJ whole genome shotgun (WGS) entry which is preliminary data.</text>
</comment>
<dbReference type="EMBL" id="PDJE01000001">
    <property type="protein sequence ID" value="PFG30887.1"/>
    <property type="molecule type" value="Genomic_DNA"/>
</dbReference>
<keyword evidence="2" id="KW-1185">Reference proteome</keyword>
<evidence type="ECO:0000313" key="2">
    <source>
        <dbReference type="Proteomes" id="UP000221369"/>
    </source>
</evidence>
<name>A0A2A9DVS0_9MICO</name>
<sequence length="306" mass="33558">MDAVTHTRQQWTEMPETLTSRISAVIGEVVSAESQPSGFSTGVAARVTTATGARAFVKAADRGRNEQTVELHRREARILGDVPLGPSAPRLIGTAEDHDWFVLIVDDIAGRHPDERAGDTERVLDALASLPRVTTMHGLPRVAETEQDAMAAWKELEDAAGGDVPEWARRHHALLADLASRAVDALRGDWLLHFDTRADNLLVEADGTVRIVDWPWAALGCRWFDALCYLIDVRMRAEPCDTNLLVEQHPIFADAASGDVTAVLAGLAGHFLDKARRPAPAFMPALRAFQRAEGEAALDWVRERVE</sequence>
<dbReference type="AlphaFoldDB" id="A0A2A9DVS0"/>